<proteinExistence type="predicted"/>
<evidence type="ECO:0000313" key="3">
    <source>
        <dbReference type="EMBL" id="APU86953.1"/>
    </source>
</evidence>
<protein>
    <submittedName>
        <fullName evidence="3">Putative transposase DNA-binding domain protein</fullName>
    </submittedName>
</protein>
<dbReference type="EMBL" id="CP015702">
    <property type="protein sequence ID" value="APU86953.1"/>
    <property type="molecule type" value="Genomic_DNA"/>
</dbReference>
<dbReference type="InterPro" id="IPR010095">
    <property type="entry name" value="Cas12f1-like_TNB"/>
</dbReference>
<sequence>MMKNKHLAKAVAQQKFYEFRIKLEHKCKLFGVELRIVDRFYPSSKLCSCCGNIKRI</sequence>
<dbReference type="GO" id="GO:0003677">
    <property type="term" value="F:DNA binding"/>
    <property type="evidence" value="ECO:0007669"/>
    <property type="project" value="UniProtKB-KW"/>
</dbReference>
<feature type="domain" description="Cas12f1-like TNB" evidence="2">
    <location>
        <begin position="16"/>
        <end position="55"/>
    </location>
</feature>
<name>A0A1L7JN87_CLOBO</name>
<keyword evidence="1 3" id="KW-0238">DNA-binding</keyword>
<accession>A0A1L7JN87</accession>
<dbReference type="Pfam" id="PF07282">
    <property type="entry name" value="Cas12f1-like_TNB"/>
    <property type="match status" value="1"/>
</dbReference>
<gene>
    <name evidence="3" type="ORF">NPD8_3806</name>
</gene>
<dbReference type="AlphaFoldDB" id="A0A1L7JN87"/>
<organism evidence="3">
    <name type="scientific">Clostridium botulinum</name>
    <dbReference type="NCBI Taxonomy" id="1491"/>
    <lineage>
        <taxon>Bacteria</taxon>
        <taxon>Bacillati</taxon>
        <taxon>Bacillota</taxon>
        <taxon>Clostridia</taxon>
        <taxon>Eubacteriales</taxon>
        <taxon>Clostridiaceae</taxon>
        <taxon>Clostridium</taxon>
    </lineage>
</organism>
<keyword evidence="3" id="KW-0614">Plasmid</keyword>
<reference evidence="3" key="1">
    <citation type="submission" date="2016-05" db="EMBL/GenBank/DDBJ databases">
        <authorList>
            <person name="Lavstsen T."/>
            <person name="Jespersen J.S."/>
        </authorList>
    </citation>
    <scope>NUCLEOTIDE SEQUENCE</scope>
    <source>
        <strain evidence="3">CDC69096</strain>
        <plasmid evidence="3">pNPD8_2</plasmid>
    </source>
</reference>
<evidence type="ECO:0000259" key="2">
    <source>
        <dbReference type="Pfam" id="PF07282"/>
    </source>
</evidence>
<evidence type="ECO:0000256" key="1">
    <source>
        <dbReference type="ARBA" id="ARBA00023125"/>
    </source>
</evidence>
<geneLocation type="plasmid" evidence="3">
    <name>pNPD8_2</name>
</geneLocation>